<sequence>MGKEVHAGRFMAQPGEDVVIFLIGMRVNKWWAIHQWWPVFMAMPAMLKELYTRKELGFRSLEMTVNFRTILLVQYWKSFEDLKAYARGPIHLKAWRHFYKKVSQSKAVGIYHETYQLSPGKYECFYANMPVFGLAKAIGHKEVTIQYQSAEKRMNTSS</sequence>
<dbReference type="EMBL" id="OAOP01000008">
    <property type="protein sequence ID" value="SNX74022.1"/>
    <property type="molecule type" value="Genomic_DNA"/>
</dbReference>
<gene>
    <name evidence="1" type="ORF">SAMN05877753_108111</name>
</gene>
<organism evidence="1 2">
    <name type="scientific">Bacillus oleivorans</name>
    <dbReference type="NCBI Taxonomy" id="1448271"/>
    <lineage>
        <taxon>Bacteria</taxon>
        <taxon>Bacillati</taxon>
        <taxon>Bacillota</taxon>
        <taxon>Bacilli</taxon>
        <taxon>Bacillales</taxon>
        <taxon>Bacillaceae</taxon>
        <taxon>Bacillus</taxon>
    </lineage>
</organism>
<dbReference type="OrthoDB" id="7566033at2"/>
<dbReference type="AlphaFoldDB" id="A0A285D2L6"/>
<accession>A0A285D2L6</accession>
<evidence type="ECO:0000313" key="2">
    <source>
        <dbReference type="Proteomes" id="UP000219546"/>
    </source>
</evidence>
<name>A0A285D2L6_9BACI</name>
<dbReference type="RefSeq" id="WP_097159748.1">
    <property type="nucleotide sequence ID" value="NZ_JBEPMQ010000008.1"/>
</dbReference>
<dbReference type="Pfam" id="PF13826">
    <property type="entry name" value="Monooxy_af470-like"/>
    <property type="match status" value="1"/>
</dbReference>
<dbReference type="Proteomes" id="UP000219546">
    <property type="component" value="Unassembled WGS sequence"/>
</dbReference>
<proteinExistence type="predicted"/>
<dbReference type="SUPFAM" id="SSF54909">
    <property type="entry name" value="Dimeric alpha+beta barrel"/>
    <property type="match status" value="1"/>
</dbReference>
<keyword evidence="2" id="KW-1185">Reference proteome</keyword>
<dbReference type="InterPro" id="IPR025444">
    <property type="entry name" value="Monooxy_af470"/>
</dbReference>
<dbReference type="InterPro" id="IPR011008">
    <property type="entry name" value="Dimeric_a/b-barrel"/>
</dbReference>
<reference evidence="1 2" key="1">
    <citation type="submission" date="2017-08" db="EMBL/GenBank/DDBJ databases">
        <authorList>
            <person name="de Groot N.N."/>
        </authorList>
    </citation>
    <scope>NUCLEOTIDE SEQUENCE [LARGE SCALE GENOMIC DNA]</scope>
    <source>
        <strain evidence="1 2">JC228</strain>
    </source>
</reference>
<evidence type="ECO:0000313" key="1">
    <source>
        <dbReference type="EMBL" id="SNX74022.1"/>
    </source>
</evidence>
<protein>
    <submittedName>
        <fullName evidence="1">Uncharacterized protein DUF4188</fullName>
    </submittedName>
</protein>